<keyword evidence="2" id="KW-1185">Reference proteome</keyword>
<comment type="caution">
    <text evidence="1">The sequence shown here is derived from an EMBL/GenBank/DDBJ whole genome shotgun (WGS) entry which is preliminary data.</text>
</comment>
<accession>A0AAV4UND9</accession>
<name>A0AAV4UND9_9ARAC</name>
<organism evidence="1 2">
    <name type="scientific">Caerostris darwini</name>
    <dbReference type="NCBI Taxonomy" id="1538125"/>
    <lineage>
        <taxon>Eukaryota</taxon>
        <taxon>Metazoa</taxon>
        <taxon>Ecdysozoa</taxon>
        <taxon>Arthropoda</taxon>
        <taxon>Chelicerata</taxon>
        <taxon>Arachnida</taxon>
        <taxon>Araneae</taxon>
        <taxon>Araneomorphae</taxon>
        <taxon>Entelegynae</taxon>
        <taxon>Araneoidea</taxon>
        <taxon>Araneidae</taxon>
        <taxon>Caerostris</taxon>
    </lineage>
</organism>
<evidence type="ECO:0000313" key="1">
    <source>
        <dbReference type="EMBL" id="GIY59283.1"/>
    </source>
</evidence>
<proteinExistence type="predicted"/>
<protein>
    <submittedName>
        <fullName evidence="1">Uncharacterized protein</fullName>
    </submittedName>
</protein>
<evidence type="ECO:0000313" key="2">
    <source>
        <dbReference type="Proteomes" id="UP001054837"/>
    </source>
</evidence>
<reference evidence="1 2" key="1">
    <citation type="submission" date="2021-06" db="EMBL/GenBank/DDBJ databases">
        <title>Caerostris darwini draft genome.</title>
        <authorList>
            <person name="Kono N."/>
            <person name="Arakawa K."/>
        </authorList>
    </citation>
    <scope>NUCLEOTIDE SEQUENCE [LARGE SCALE GENOMIC DNA]</scope>
</reference>
<sequence length="106" mass="12054">MVHVIAHEFLNSEIFSNTCYYALLVSITVFRPLDHQGFFNNVILTPDCGWTEVPIGQEINFPRFLSGRGHRVVSQRSCVGPCKSCVDFCGPRYLLAFLLTAVRTWE</sequence>
<gene>
    <name evidence="1" type="ORF">CDAR_614061</name>
</gene>
<dbReference type="Proteomes" id="UP001054837">
    <property type="component" value="Unassembled WGS sequence"/>
</dbReference>
<dbReference type="AlphaFoldDB" id="A0AAV4UND9"/>
<dbReference type="EMBL" id="BPLQ01011639">
    <property type="protein sequence ID" value="GIY59283.1"/>
    <property type="molecule type" value="Genomic_DNA"/>
</dbReference>